<keyword evidence="8" id="KW-1185">Reference proteome</keyword>
<evidence type="ECO:0000256" key="4">
    <source>
        <dbReference type="ARBA" id="ARBA00032108"/>
    </source>
</evidence>
<accession>A0A512BBY9</accession>
<evidence type="ECO:0000313" key="8">
    <source>
        <dbReference type="Proteomes" id="UP000321513"/>
    </source>
</evidence>
<feature type="domain" description="Mannosyl-glycoprotein endo-beta-N-acetylglucosamidase-like" evidence="6">
    <location>
        <begin position="21"/>
        <end position="171"/>
    </location>
</feature>
<dbReference type="Proteomes" id="UP000321513">
    <property type="component" value="Unassembled WGS sequence"/>
</dbReference>
<dbReference type="RefSeq" id="WP_147203602.1">
    <property type="nucleotide sequence ID" value="NZ_BJYT01000006.1"/>
</dbReference>
<dbReference type="OrthoDB" id="977752at2"/>
<proteinExistence type="predicted"/>
<organism evidence="7 8">
    <name type="scientific">Segetibacter aerophilus</name>
    <dbReference type="NCBI Taxonomy" id="670293"/>
    <lineage>
        <taxon>Bacteria</taxon>
        <taxon>Pseudomonadati</taxon>
        <taxon>Bacteroidota</taxon>
        <taxon>Chitinophagia</taxon>
        <taxon>Chitinophagales</taxon>
        <taxon>Chitinophagaceae</taxon>
        <taxon>Segetibacter</taxon>
    </lineage>
</organism>
<evidence type="ECO:0000256" key="1">
    <source>
        <dbReference type="ARBA" id="ARBA00022529"/>
    </source>
</evidence>
<dbReference type="EMBL" id="BJYT01000006">
    <property type="protein sequence ID" value="GEO09483.1"/>
    <property type="molecule type" value="Genomic_DNA"/>
</dbReference>
<dbReference type="PANTHER" id="PTHR33308:SF9">
    <property type="entry name" value="PEPTIDOGLYCAN HYDROLASE FLGJ"/>
    <property type="match status" value="1"/>
</dbReference>
<dbReference type="InterPro" id="IPR051056">
    <property type="entry name" value="Glycosyl_Hydrolase_73"/>
</dbReference>
<evidence type="ECO:0000313" key="7">
    <source>
        <dbReference type="EMBL" id="GEO09483.1"/>
    </source>
</evidence>
<protein>
    <recommendedName>
        <fullName evidence="4">Peptidoglycan hydrolase</fullName>
    </recommendedName>
</protein>
<dbReference type="GO" id="GO:0042742">
    <property type="term" value="P:defense response to bacterium"/>
    <property type="evidence" value="ECO:0007669"/>
    <property type="project" value="UniProtKB-KW"/>
</dbReference>
<dbReference type="Gene3D" id="3.10.350.10">
    <property type="entry name" value="LysM domain"/>
    <property type="match status" value="1"/>
</dbReference>
<reference evidence="7 8" key="1">
    <citation type="submission" date="2019-07" db="EMBL/GenBank/DDBJ databases">
        <title>Whole genome shotgun sequence of Segetibacter aerophilus NBRC 106135.</title>
        <authorList>
            <person name="Hosoyama A."/>
            <person name="Uohara A."/>
            <person name="Ohji S."/>
            <person name="Ichikawa N."/>
        </authorList>
    </citation>
    <scope>NUCLEOTIDE SEQUENCE [LARGE SCALE GENOMIC DNA]</scope>
    <source>
        <strain evidence="7 8">NBRC 106135</strain>
    </source>
</reference>
<feature type="signal peptide" evidence="5">
    <location>
        <begin position="1"/>
        <end position="23"/>
    </location>
</feature>
<evidence type="ECO:0000256" key="5">
    <source>
        <dbReference type="SAM" id="SignalP"/>
    </source>
</evidence>
<dbReference type="CDD" id="cd00118">
    <property type="entry name" value="LysM"/>
    <property type="match status" value="1"/>
</dbReference>
<dbReference type="Gene3D" id="1.10.530.10">
    <property type="match status" value="1"/>
</dbReference>
<sequence>MIKLPKLTTTLLSAILLLSSAFGQSDKIRIQAYVNNYKELAISEMLRTGVPASVTLAQGILETAGGQSDLASLANNHFGIKCKAEWTGETMRHDDDAKNECFRKYPSVEDSYKDHSDFLKTRPMYAFLFKLDPTDYEGWAKGLKKAGYATNPVYAQQLIRIIVENNLQSYTLLAMQHQEMGDELFATGSINQKQPDELDIDAEIKSSPVLGVKNAGKEKFKNLGYPLNSVFNINEAKVVYAEAGTSLLALANNHNVGLKKLIEFNELEQIDILATNQLIFLQKKPKKGTKDLHIVEENESMHDIAQKEGIQLSTIMEFNGLQKGMQPAIGEKIYLKYPAPSSPRLASTASLKSGSNM</sequence>
<dbReference type="GO" id="GO:0004040">
    <property type="term" value="F:amidase activity"/>
    <property type="evidence" value="ECO:0007669"/>
    <property type="project" value="InterPro"/>
</dbReference>
<dbReference type="PANTHER" id="PTHR33308">
    <property type="entry name" value="PEPTIDOGLYCAN HYDROLASE FLGJ"/>
    <property type="match status" value="1"/>
</dbReference>
<feature type="chain" id="PRO_5022095962" description="Peptidoglycan hydrolase" evidence="5">
    <location>
        <begin position="24"/>
        <end position="357"/>
    </location>
</feature>
<keyword evidence="2" id="KW-0081">Bacteriolytic enzyme</keyword>
<keyword evidence="5" id="KW-0732">Signal</keyword>
<dbReference type="AlphaFoldDB" id="A0A512BBY9"/>
<dbReference type="InterPro" id="IPR036779">
    <property type="entry name" value="LysM_dom_sf"/>
</dbReference>
<evidence type="ECO:0000256" key="2">
    <source>
        <dbReference type="ARBA" id="ARBA00022638"/>
    </source>
</evidence>
<comment type="caution">
    <text evidence="7">The sequence shown here is derived from an EMBL/GenBank/DDBJ whole genome shotgun (WGS) entry which is preliminary data.</text>
</comment>
<evidence type="ECO:0000259" key="6">
    <source>
        <dbReference type="SMART" id="SM00047"/>
    </source>
</evidence>
<keyword evidence="3" id="KW-0378">Hydrolase</keyword>
<dbReference type="SMART" id="SM00047">
    <property type="entry name" value="LYZ2"/>
    <property type="match status" value="1"/>
</dbReference>
<gene>
    <name evidence="7" type="ORF">SAE01_19790</name>
</gene>
<dbReference type="Pfam" id="PF01832">
    <property type="entry name" value="Glucosaminidase"/>
    <property type="match status" value="1"/>
</dbReference>
<dbReference type="InterPro" id="IPR002901">
    <property type="entry name" value="MGlyc_endo_b_GlcNAc-like_dom"/>
</dbReference>
<dbReference type="InterPro" id="IPR018392">
    <property type="entry name" value="LysM"/>
</dbReference>
<keyword evidence="1" id="KW-0929">Antimicrobial</keyword>
<dbReference type="Pfam" id="PF01476">
    <property type="entry name" value="LysM"/>
    <property type="match status" value="1"/>
</dbReference>
<evidence type="ECO:0000256" key="3">
    <source>
        <dbReference type="ARBA" id="ARBA00022801"/>
    </source>
</evidence>
<name>A0A512BBY9_9BACT</name>
<dbReference type="GO" id="GO:0031640">
    <property type="term" value="P:killing of cells of another organism"/>
    <property type="evidence" value="ECO:0007669"/>
    <property type="project" value="UniProtKB-KW"/>
</dbReference>